<evidence type="ECO:0000313" key="3">
    <source>
        <dbReference type="Proteomes" id="UP000657006"/>
    </source>
</evidence>
<dbReference type="SUPFAM" id="SSF52266">
    <property type="entry name" value="SGNH hydrolase"/>
    <property type="match status" value="1"/>
</dbReference>
<keyword evidence="3" id="KW-1185">Reference proteome</keyword>
<gene>
    <name evidence="2" type="ORF">H8730_07905</name>
</gene>
<dbReference type="EMBL" id="JACRSQ010000009">
    <property type="protein sequence ID" value="MBC8543466.1"/>
    <property type="molecule type" value="Genomic_DNA"/>
</dbReference>
<reference evidence="2" key="1">
    <citation type="submission" date="2020-08" db="EMBL/GenBank/DDBJ databases">
        <title>Genome public.</title>
        <authorList>
            <person name="Liu C."/>
            <person name="Sun Q."/>
        </authorList>
    </citation>
    <scope>NUCLEOTIDE SEQUENCE</scope>
    <source>
        <strain evidence="2">NSJ-32</strain>
    </source>
</reference>
<dbReference type="InterPro" id="IPR013830">
    <property type="entry name" value="SGNH_hydro"/>
</dbReference>
<dbReference type="Gene3D" id="3.40.50.1110">
    <property type="entry name" value="SGNH hydrolase"/>
    <property type="match status" value="1"/>
</dbReference>
<accession>A0A926DRW7</accession>
<dbReference type="InterPro" id="IPR036514">
    <property type="entry name" value="SGNH_hydro_sf"/>
</dbReference>
<dbReference type="Proteomes" id="UP000657006">
    <property type="component" value="Unassembled WGS sequence"/>
</dbReference>
<comment type="caution">
    <text evidence="2">The sequence shown here is derived from an EMBL/GenBank/DDBJ whole genome shotgun (WGS) entry which is preliminary data.</text>
</comment>
<sequence length="425" mass="47315">MIEAFQSQNTVAFIGDSNTSAEATTIAYPQFVQYCYRTRFPERTIQMVNCGVAGDTYAGAVRRMDWDILSNRATHAVIQLGTNDVEYEQYPRGNAINHWKLDCAARACGKLVETLQSHQVSPILLLPGGFYEGRDHPRAETFLGANAALAELGHRIKEVFEGSQIPVLDLGPVFRQMGETMPPITMTPDRIHFRAVMHLLIAAVLTMEQGFGSVVASARIGSHISTHRATVQDVNTSSSAASFTYRPESFPCYDSEPYRELDAYFPITERFNQEILAVEGLDEGRYLLALNGRDVGIYTAAEVAAGINIACSEANPNRQISAELYRLLCAEWYTPMHDLRRLAYQIVRCKERGIDLQRIPGYRVEESQGVEPAFLEFCGPHYETILQLFRHREANEARLTELLAEADGIGGPTASRVTVRQVGIG</sequence>
<evidence type="ECO:0000313" key="2">
    <source>
        <dbReference type="EMBL" id="MBC8543466.1"/>
    </source>
</evidence>
<feature type="domain" description="SGNH hydrolase-type esterase" evidence="1">
    <location>
        <begin position="13"/>
        <end position="196"/>
    </location>
</feature>
<name>A0A926DRW7_9FIRM</name>
<protein>
    <recommendedName>
        <fullName evidence="1">SGNH hydrolase-type esterase domain-containing protein</fullName>
    </recommendedName>
</protein>
<organism evidence="2 3">
    <name type="scientific">Bianquea renquensis</name>
    <dbReference type="NCBI Taxonomy" id="2763661"/>
    <lineage>
        <taxon>Bacteria</taxon>
        <taxon>Bacillati</taxon>
        <taxon>Bacillota</taxon>
        <taxon>Clostridia</taxon>
        <taxon>Eubacteriales</taxon>
        <taxon>Bianqueaceae</taxon>
        <taxon>Bianquea</taxon>
    </lineage>
</organism>
<dbReference type="RefSeq" id="WP_177716081.1">
    <property type="nucleotide sequence ID" value="NZ_JACRSQ010000009.1"/>
</dbReference>
<proteinExistence type="predicted"/>
<dbReference type="Pfam" id="PF13472">
    <property type="entry name" value="Lipase_GDSL_2"/>
    <property type="match status" value="1"/>
</dbReference>
<dbReference type="AlphaFoldDB" id="A0A926DRW7"/>
<evidence type="ECO:0000259" key="1">
    <source>
        <dbReference type="Pfam" id="PF13472"/>
    </source>
</evidence>